<sequence>HGLSVIANQNGPIVRNLSLGGHVGFDSLPDQLVSKSVTQGFCFNILCVGETGIGKSTLMNTLFNTMFENEEASHYQNGVYLRPRTYDLQESNVHLKLTIVDTVGFGDQINKEERYKNCLLLRPIGHFLKKKLKKNKDIFNHKCSSRTSSAMCVRDFTHYVITLERSHDIGGSKTDSWDNMMISVIWWKTNTFKMKLAAENHVVAHFLFPLPSIVLLTRFAHLPFAVVGSVEEVKVGNKTVRARQYPWGVVQVENESHCDFVKLREMLIRVNMEDLREQTHARHYELYRRCKLEEMGFKDTDPDSQPFSLQETYEAKRKEFLGDLQRKEEGMRQMFVNKVKETEAELKEKERELHEKFEQLKRMHQEEKRKVEEKRREMEEEMNAFNRRKVAAETLSLSQPLKKDKDKKK</sequence>
<feature type="compositionally biased region" description="Basic and acidic residues" evidence="5">
    <location>
        <begin position="360"/>
        <end position="378"/>
    </location>
</feature>
<dbReference type="InterPro" id="IPR030379">
    <property type="entry name" value="G_SEPTIN_dom"/>
</dbReference>
<keyword evidence="8" id="KW-1185">Reference proteome</keyword>
<evidence type="ECO:0000313" key="7">
    <source>
        <dbReference type="Ensembl" id="ENSSGRP00000079062.1"/>
    </source>
</evidence>
<dbReference type="GO" id="GO:0005525">
    <property type="term" value="F:GTP binding"/>
    <property type="evidence" value="ECO:0007669"/>
    <property type="project" value="UniProtKB-UniRule"/>
</dbReference>
<evidence type="ECO:0000256" key="3">
    <source>
        <dbReference type="PIRNR" id="PIRNR006698"/>
    </source>
</evidence>
<gene>
    <name evidence="7" type="primary">LOC107562160</name>
</gene>
<evidence type="ECO:0000256" key="1">
    <source>
        <dbReference type="ARBA" id="ARBA00022741"/>
    </source>
</evidence>
<comment type="similarity">
    <text evidence="3 4">Belongs to the TRAFAC class TrmE-Era-EngA-EngB-Septin-like GTPase superfamily. Septin GTPase family.</text>
</comment>
<keyword evidence="1 4" id="KW-0547">Nucleotide-binding</keyword>
<evidence type="ECO:0000313" key="8">
    <source>
        <dbReference type="Proteomes" id="UP000472262"/>
    </source>
</evidence>
<dbReference type="Gene3D" id="3.40.50.300">
    <property type="entry name" value="P-loop containing nucleotide triphosphate hydrolases"/>
    <property type="match status" value="2"/>
</dbReference>
<dbReference type="Pfam" id="PF00735">
    <property type="entry name" value="Septin"/>
    <property type="match status" value="2"/>
</dbReference>
<dbReference type="FunFam" id="3.40.50.300:FF:005009">
    <property type="entry name" value="Septin 6"/>
    <property type="match status" value="1"/>
</dbReference>
<protein>
    <recommendedName>
        <fullName evidence="3">Septin</fullName>
    </recommendedName>
</protein>
<dbReference type="Proteomes" id="UP000472262">
    <property type="component" value="Unassembled WGS sequence"/>
</dbReference>
<dbReference type="Ensembl" id="ENSSGRT00000084191.1">
    <property type="protein sequence ID" value="ENSSGRP00000079062.1"/>
    <property type="gene ID" value="ENSSGRG00000039948.1"/>
</dbReference>
<reference evidence="7" key="1">
    <citation type="submission" date="2025-08" db="UniProtKB">
        <authorList>
            <consortium name="Ensembl"/>
        </authorList>
    </citation>
    <scope>IDENTIFICATION</scope>
</reference>
<dbReference type="PANTHER" id="PTHR18884">
    <property type="entry name" value="SEPTIN"/>
    <property type="match status" value="1"/>
</dbReference>
<dbReference type="InParanoid" id="A0A672QSN5"/>
<dbReference type="PIRSF" id="PIRSF006698">
    <property type="entry name" value="Septin"/>
    <property type="match status" value="1"/>
</dbReference>
<keyword evidence="2 4" id="KW-0342">GTP-binding</keyword>
<feature type="domain" description="Septin-type G" evidence="6">
    <location>
        <begin position="39"/>
        <end position="294"/>
    </location>
</feature>
<evidence type="ECO:0000256" key="4">
    <source>
        <dbReference type="RuleBase" id="RU004560"/>
    </source>
</evidence>
<dbReference type="InterPro" id="IPR016491">
    <property type="entry name" value="Septin"/>
</dbReference>
<dbReference type="InterPro" id="IPR027417">
    <property type="entry name" value="P-loop_NTPase"/>
</dbReference>
<evidence type="ECO:0000256" key="5">
    <source>
        <dbReference type="SAM" id="MobiDB-lite"/>
    </source>
</evidence>
<organism evidence="7 8">
    <name type="scientific">Sinocyclocheilus grahami</name>
    <name type="common">Dianchi golden-line fish</name>
    <name type="synonym">Barbus grahami</name>
    <dbReference type="NCBI Taxonomy" id="75366"/>
    <lineage>
        <taxon>Eukaryota</taxon>
        <taxon>Metazoa</taxon>
        <taxon>Chordata</taxon>
        <taxon>Craniata</taxon>
        <taxon>Vertebrata</taxon>
        <taxon>Euteleostomi</taxon>
        <taxon>Actinopterygii</taxon>
        <taxon>Neopterygii</taxon>
        <taxon>Teleostei</taxon>
        <taxon>Ostariophysi</taxon>
        <taxon>Cypriniformes</taxon>
        <taxon>Cyprinidae</taxon>
        <taxon>Cyprininae</taxon>
        <taxon>Sinocyclocheilus</taxon>
    </lineage>
</organism>
<reference evidence="7" key="2">
    <citation type="submission" date="2025-09" db="UniProtKB">
        <authorList>
            <consortium name="Ensembl"/>
        </authorList>
    </citation>
    <scope>IDENTIFICATION</scope>
</reference>
<dbReference type="AlphaFoldDB" id="A0A672QSN5"/>
<dbReference type="SUPFAM" id="SSF52540">
    <property type="entry name" value="P-loop containing nucleoside triphosphate hydrolases"/>
    <property type="match status" value="1"/>
</dbReference>
<proteinExistence type="inferred from homology"/>
<evidence type="ECO:0000256" key="2">
    <source>
        <dbReference type="ARBA" id="ARBA00023134"/>
    </source>
</evidence>
<evidence type="ECO:0000259" key="6">
    <source>
        <dbReference type="PROSITE" id="PS51719"/>
    </source>
</evidence>
<accession>A0A672QSN5</accession>
<dbReference type="OMA" id="FTHYVIT"/>
<dbReference type="PROSITE" id="PS51719">
    <property type="entry name" value="G_SEPTIN"/>
    <property type="match status" value="1"/>
</dbReference>
<feature type="region of interest" description="Disordered" evidence="5">
    <location>
        <begin position="360"/>
        <end position="409"/>
    </location>
</feature>
<name>A0A672QSN5_SINGR</name>